<keyword evidence="1" id="KW-0472">Membrane</keyword>
<dbReference type="RefSeq" id="WP_146410176.1">
    <property type="nucleotide sequence ID" value="NZ_SJPZ01000001.1"/>
</dbReference>
<dbReference type="InterPro" id="IPR036721">
    <property type="entry name" value="RCK_C_sf"/>
</dbReference>
<dbReference type="Pfam" id="PF02080">
    <property type="entry name" value="TrkA_C"/>
    <property type="match status" value="1"/>
</dbReference>
<dbReference type="OrthoDB" id="369355at2"/>
<dbReference type="GO" id="GO:0008324">
    <property type="term" value="F:monoatomic cation transmembrane transporter activity"/>
    <property type="evidence" value="ECO:0007669"/>
    <property type="project" value="InterPro"/>
</dbReference>
<dbReference type="Proteomes" id="UP000316476">
    <property type="component" value="Unassembled WGS sequence"/>
</dbReference>
<evidence type="ECO:0000256" key="1">
    <source>
        <dbReference type="SAM" id="Phobius"/>
    </source>
</evidence>
<dbReference type="EMBL" id="SJPZ01000001">
    <property type="protein sequence ID" value="TWU64505.1"/>
    <property type="molecule type" value="Genomic_DNA"/>
</dbReference>
<dbReference type="GO" id="GO:0006813">
    <property type="term" value="P:potassium ion transport"/>
    <property type="evidence" value="ECO:0007669"/>
    <property type="project" value="InterPro"/>
</dbReference>
<feature type="transmembrane region" description="Helical" evidence="1">
    <location>
        <begin position="6"/>
        <end position="30"/>
    </location>
</feature>
<sequence>MAAIITLLLTLSVSLLITRVAAMALMLTGLSREAARFQARSAFSGVGFTTTEAESIVNHPVRRRIAMMLMLFGNIGLATVGASLMVSMLDAKNNETWWTTLIVLFIGVTLLLLLARSRWVERRLNRIIAWSLRRFTDLDVRDYVAVLNLQEGFAVTEMRVDPGDWLSDKTLIDLDLPREGVLILGVHSVQADQYIGAPMATTKICVGDTLVMYGPIERLKELDQRRSGNRGYQAHRRAVRDYQEILADQQQKLAQ</sequence>
<name>A0A5C6FSK2_9PLAN</name>
<proteinExistence type="predicted"/>
<keyword evidence="1" id="KW-0812">Transmembrane</keyword>
<feature type="transmembrane region" description="Helical" evidence="1">
    <location>
        <begin position="65"/>
        <end position="85"/>
    </location>
</feature>
<accession>A0A5C6FSK2</accession>
<reference evidence="3 4" key="1">
    <citation type="submission" date="2019-02" db="EMBL/GenBank/DDBJ databases">
        <title>Deep-cultivation of Planctomycetes and their phenomic and genomic characterization uncovers novel biology.</title>
        <authorList>
            <person name="Wiegand S."/>
            <person name="Jogler M."/>
            <person name="Boedeker C."/>
            <person name="Pinto D."/>
            <person name="Vollmers J."/>
            <person name="Rivas-Marin E."/>
            <person name="Kohn T."/>
            <person name="Peeters S.H."/>
            <person name="Heuer A."/>
            <person name="Rast P."/>
            <person name="Oberbeckmann S."/>
            <person name="Bunk B."/>
            <person name="Jeske O."/>
            <person name="Meyerdierks A."/>
            <person name="Storesund J.E."/>
            <person name="Kallscheuer N."/>
            <person name="Luecker S."/>
            <person name="Lage O.M."/>
            <person name="Pohl T."/>
            <person name="Merkel B.J."/>
            <person name="Hornburger P."/>
            <person name="Mueller R.-W."/>
            <person name="Bruemmer F."/>
            <person name="Labrenz M."/>
            <person name="Spormann A.M."/>
            <person name="Op Den Camp H."/>
            <person name="Overmann J."/>
            <person name="Amann R."/>
            <person name="Jetten M.S.M."/>
            <person name="Mascher T."/>
            <person name="Medema M.H."/>
            <person name="Devos D.P."/>
            <person name="Kaster A.-K."/>
            <person name="Ovreas L."/>
            <person name="Rohde M."/>
            <person name="Galperin M.Y."/>
            <person name="Jogler C."/>
        </authorList>
    </citation>
    <scope>NUCLEOTIDE SEQUENCE [LARGE SCALE GENOMIC DNA]</scope>
    <source>
        <strain evidence="3 4">V7</strain>
    </source>
</reference>
<gene>
    <name evidence="3" type="ORF">V7x_00480</name>
</gene>
<dbReference type="PROSITE" id="PS51202">
    <property type="entry name" value="RCK_C"/>
    <property type="match status" value="1"/>
</dbReference>
<comment type="caution">
    <text evidence="3">The sequence shown here is derived from an EMBL/GenBank/DDBJ whole genome shotgun (WGS) entry which is preliminary data.</text>
</comment>
<evidence type="ECO:0000313" key="4">
    <source>
        <dbReference type="Proteomes" id="UP000316476"/>
    </source>
</evidence>
<protein>
    <submittedName>
        <fullName evidence="3">TrkA-C domain protein</fullName>
    </submittedName>
</protein>
<feature type="transmembrane region" description="Helical" evidence="1">
    <location>
        <begin position="97"/>
        <end position="115"/>
    </location>
</feature>
<dbReference type="SUPFAM" id="SSF116726">
    <property type="entry name" value="TrkA C-terminal domain-like"/>
    <property type="match status" value="1"/>
</dbReference>
<dbReference type="AlphaFoldDB" id="A0A5C6FSK2"/>
<keyword evidence="1" id="KW-1133">Transmembrane helix</keyword>
<dbReference type="InterPro" id="IPR006037">
    <property type="entry name" value="RCK_C"/>
</dbReference>
<dbReference type="Gene3D" id="3.30.70.1450">
    <property type="entry name" value="Regulator of K+ conductance, C-terminal domain"/>
    <property type="match status" value="1"/>
</dbReference>
<feature type="domain" description="RCK C-terminal" evidence="2">
    <location>
        <begin position="142"/>
        <end position="228"/>
    </location>
</feature>
<evidence type="ECO:0000313" key="3">
    <source>
        <dbReference type="EMBL" id="TWU64505.1"/>
    </source>
</evidence>
<evidence type="ECO:0000259" key="2">
    <source>
        <dbReference type="PROSITE" id="PS51202"/>
    </source>
</evidence>
<organism evidence="3 4">
    <name type="scientific">Crateriforma conspicua</name>
    <dbReference type="NCBI Taxonomy" id="2527996"/>
    <lineage>
        <taxon>Bacteria</taxon>
        <taxon>Pseudomonadati</taxon>
        <taxon>Planctomycetota</taxon>
        <taxon>Planctomycetia</taxon>
        <taxon>Planctomycetales</taxon>
        <taxon>Planctomycetaceae</taxon>
        <taxon>Crateriforma</taxon>
    </lineage>
</organism>